<proteinExistence type="predicted"/>
<dbReference type="RefSeq" id="WP_163751664.1">
    <property type="nucleotide sequence ID" value="NZ_AP022596.1"/>
</dbReference>
<keyword evidence="2" id="KW-1185">Reference proteome</keyword>
<dbReference type="KEGG" id="mhev:MHEL_59910"/>
<name>A0A7I7TF55_9MYCO</name>
<evidence type="ECO:0000313" key="2">
    <source>
        <dbReference type="Proteomes" id="UP000467148"/>
    </source>
</evidence>
<dbReference type="Proteomes" id="UP000467148">
    <property type="component" value="Chromosome"/>
</dbReference>
<dbReference type="AlphaFoldDB" id="A0A7I7TF55"/>
<evidence type="ECO:0008006" key="3">
    <source>
        <dbReference type="Google" id="ProtNLM"/>
    </source>
</evidence>
<sequence>MSEDDSAVDPAQLAFQRFTELIGEFTHFSVSAFGGIKLANDAHNLGRTIGMHEKPRKDTGAQFEYLRGLMLLALWAGFEAFFEDFCKGVLMRTISAQEAQSQYVKIFNKSRSKRKTSLTKFEAILEPLARHGDIPPNLLTAFKEAEAIRNIWAHNAGRVDEKFLHDAPGLELTLGDKVNMDVDQYIKYIQAISMYSIVISTRDTIALGYAALPEDYMGDGQFRADYATLFCS</sequence>
<protein>
    <recommendedName>
        <fullName evidence="3">RiboL-PSP-HEPN domain-containing protein</fullName>
    </recommendedName>
</protein>
<dbReference type="EMBL" id="AP022596">
    <property type="protein sequence ID" value="BBY67748.1"/>
    <property type="molecule type" value="Genomic_DNA"/>
</dbReference>
<evidence type="ECO:0000313" key="1">
    <source>
        <dbReference type="EMBL" id="BBY67748.1"/>
    </source>
</evidence>
<gene>
    <name evidence="1" type="ORF">MHEL_59910</name>
</gene>
<organism evidence="1 2">
    <name type="scientific">Mycolicibacterium helvum</name>
    <dbReference type="NCBI Taxonomy" id="1534349"/>
    <lineage>
        <taxon>Bacteria</taxon>
        <taxon>Bacillati</taxon>
        <taxon>Actinomycetota</taxon>
        <taxon>Actinomycetes</taxon>
        <taxon>Mycobacteriales</taxon>
        <taxon>Mycobacteriaceae</taxon>
        <taxon>Mycolicibacterium</taxon>
    </lineage>
</organism>
<accession>A0A7I7TF55</accession>
<reference evidence="1 2" key="1">
    <citation type="journal article" date="2019" name="Emerg. Microbes Infect.">
        <title>Comprehensive subspecies identification of 175 nontuberculous mycobacteria species based on 7547 genomic profiles.</title>
        <authorList>
            <person name="Matsumoto Y."/>
            <person name="Kinjo T."/>
            <person name="Motooka D."/>
            <person name="Nabeya D."/>
            <person name="Jung N."/>
            <person name="Uechi K."/>
            <person name="Horii T."/>
            <person name="Iida T."/>
            <person name="Fujita J."/>
            <person name="Nakamura S."/>
        </authorList>
    </citation>
    <scope>NUCLEOTIDE SEQUENCE [LARGE SCALE GENOMIC DNA]</scope>
    <source>
        <strain evidence="1 2">JCM 30396</strain>
    </source>
</reference>